<proteinExistence type="predicted"/>
<reference evidence="3 4" key="1">
    <citation type="submission" date="2010-05" db="EMBL/GenBank/DDBJ databases">
        <title>The Genome Sequence of Thecamonas trahens ATCC 50062.</title>
        <authorList>
            <consortium name="The Broad Institute Genome Sequencing Platform"/>
            <person name="Russ C."/>
            <person name="Cuomo C."/>
            <person name="Shea T."/>
            <person name="Young S.K."/>
            <person name="Zeng Q."/>
            <person name="Koehrsen M."/>
            <person name="Haas B."/>
            <person name="Borodovsky M."/>
            <person name="Guigo R."/>
            <person name="Alvarado L."/>
            <person name="Berlin A."/>
            <person name="Bochicchio J."/>
            <person name="Borenstein D."/>
            <person name="Chapman S."/>
            <person name="Chen Z."/>
            <person name="Freedman E."/>
            <person name="Gellesch M."/>
            <person name="Goldberg J."/>
            <person name="Griggs A."/>
            <person name="Gujja S."/>
            <person name="Heilman E."/>
            <person name="Heiman D."/>
            <person name="Hepburn T."/>
            <person name="Howarth C."/>
            <person name="Jen D."/>
            <person name="Larson L."/>
            <person name="Mehta T."/>
            <person name="Park D."/>
            <person name="Pearson M."/>
            <person name="Roberts A."/>
            <person name="Saif S."/>
            <person name="Shenoy N."/>
            <person name="Sisk P."/>
            <person name="Stolte C."/>
            <person name="Sykes S."/>
            <person name="Thomson T."/>
            <person name="Walk T."/>
            <person name="White J."/>
            <person name="Yandava C."/>
            <person name="Burger G."/>
            <person name="Gray M.W."/>
            <person name="Holland P.W.H."/>
            <person name="King N."/>
            <person name="Lang F.B.F."/>
            <person name="Roger A.J."/>
            <person name="Ruiz-Trillo I."/>
            <person name="Lander E."/>
            <person name="Nusbaum C."/>
        </authorList>
    </citation>
    <scope>NUCLEOTIDE SEQUENCE [LARGE SCALE GENOMIC DNA]</scope>
    <source>
        <strain evidence="3 4">ATCC 50062</strain>
    </source>
</reference>
<dbReference type="Gene3D" id="1.20.80.10">
    <property type="match status" value="1"/>
</dbReference>
<dbReference type="AlphaFoldDB" id="A0A0L0D7T2"/>
<dbReference type="InterPro" id="IPR019749">
    <property type="entry name" value="Band_41_domain"/>
</dbReference>
<feature type="compositionally biased region" description="Low complexity" evidence="1">
    <location>
        <begin position="398"/>
        <end position="411"/>
    </location>
</feature>
<evidence type="ECO:0000256" key="1">
    <source>
        <dbReference type="SAM" id="MobiDB-lite"/>
    </source>
</evidence>
<dbReference type="OrthoDB" id="10262320at2759"/>
<dbReference type="STRING" id="461836.A0A0L0D7T2"/>
<feature type="non-terminal residue" evidence="3">
    <location>
        <position position="1"/>
    </location>
</feature>
<dbReference type="InterPro" id="IPR035963">
    <property type="entry name" value="FERM_2"/>
</dbReference>
<feature type="region of interest" description="Disordered" evidence="1">
    <location>
        <begin position="398"/>
        <end position="450"/>
    </location>
</feature>
<dbReference type="GeneID" id="25563375"/>
<dbReference type="InterPro" id="IPR000299">
    <property type="entry name" value="FERM_domain"/>
</dbReference>
<evidence type="ECO:0000259" key="2">
    <source>
        <dbReference type="PROSITE" id="PS50057"/>
    </source>
</evidence>
<dbReference type="InterPro" id="IPR019748">
    <property type="entry name" value="FERM_central"/>
</dbReference>
<dbReference type="GO" id="GO:0005886">
    <property type="term" value="C:plasma membrane"/>
    <property type="evidence" value="ECO:0007669"/>
    <property type="project" value="TreeGrafter"/>
</dbReference>
<accession>A0A0L0D7T2</accession>
<gene>
    <name evidence="3" type="ORF">AMSG_03802</name>
</gene>
<protein>
    <recommendedName>
        <fullName evidence="2">FERM domain-containing protein</fullName>
    </recommendedName>
</protein>
<dbReference type="RefSeq" id="XP_013759706.1">
    <property type="nucleotide sequence ID" value="XM_013904252.1"/>
</dbReference>
<dbReference type="Pfam" id="PF21989">
    <property type="entry name" value="RA_2"/>
    <property type="match status" value="1"/>
</dbReference>
<evidence type="ECO:0000313" key="3">
    <source>
        <dbReference type="EMBL" id="KNC47368.1"/>
    </source>
</evidence>
<dbReference type="OMA" id="WETNDAT"/>
<organism evidence="3 4">
    <name type="scientific">Thecamonas trahens ATCC 50062</name>
    <dbReference type="NCBI Taxonomy" id="461836"/>
    <lineage>
        <taxon>Eukaryota</taxon>
        <taxon>Apusozoa</taxon>
        <taxon>Apusomonadida</taxon>
        <taxon>Apusomonadidae</taxon>
        <taxon>Thecamonas</taxon>
    </lineage>
</organism>
<dbReference type="PROSITE" id="PS50057">
    <property type="entry name" value="FERM_3"/>
    <property type="match status" value="1"/>
</dbReference>
<feature type="compositionally biased region" description="Basic residues" evidence="1">
    <location>
        <begin position="415"/>
        <end position="428"/>
    </location>
</feature>
<keyword evidence="4" id="KW-1185">Reference proteome</keyword>
<feature type="domain" description="FERM" evidence="2">
    <location>
        <begin position="3"/>
        <end position="327"/>
    </location>
</feature>
<dbReference type="Gene3D" id="3.10.20.90">
    <property type="entry name" value="Phosphatidylinositol 3-kinase Catalytic Subunit, Chain A, domain 1"/>
    <property type="match status" value="1"/>
</dbReference>
<name>A0A0L0D7T2_THETB</name>
<dbReference type="Pfam" id="PF00373">
    <property type="entry name" value="FERM_M"/>
    <property type="match status" value="1"/>
</dbReference>
<dbReference type="PANTHER" id="PTHR13283:SF10">
    <property type="entry name" value="FERM DOMAIN-CONTAINING PROTEIN 8"/>
    <property type="match status" value="1"/>
</dbReference>
<dbReference type="SMART" id="SM00295">
    <property type="entry name" value="B41"/>
    <property type="match status" value="1"/>
</dbReference>
<dbReference type="InterPro" id="IPR051594">
    <property type="entry name" value="KRIT1/FRMD8"/>
</dbReference>
<dbReference type="InterPro" id="IPR014352">
    <property type="entry name" value="FERM/acyl-CoA-bd_prot_sf"/>
</dbReference>
<dbReference type="CDD" id="cd14473">
    <property type="entry name" value="FERM_B-lobe"/>
    <property type="match status" value="1"/>
</dbReference>
<dbReference type="EMBL" id="GL349446">
    <property type="protein sequence ID" value="KNC47368.1"/>
    <property type="molecule type" value="Genomic_DNA"/>
</dbReference>
<dbReference type="eggNOG" id="KOG4261">
    <property type="taxonomic scope" value="Eukaryota"/>
</dbReference>
<dbReference type="PANTHER" id="PTHR13283">
    <property type="entry name" value="KREV INTERACTION TRAPPED 1-RELATED"/>
    <property type="match status" value="1"/>
</dbReference>
<dbReference type="SUPFAM" id="SSF47031">
    <property type="entry name" value="Second domain of FERM"/>
    <property type="match status" value="1"/>
</dbReference>
<dbReference type="Proteomes" id="UP000054408">
    <property type="component" value="Unassembled WGS sequence"/>
</dbReference>
<evidence type="ECO:0000313" key="4">
    <source>
        <dbReference type="Proteomes" id="UP000054408"/>
    </source>
</evidence>
<sequence>MSSTVEVEVVDGTTQSIEVSSATTFGEASQAVGTGLGLSEAASQLFGIFHIRAGYERLPESDERVLATVQGFGADEKMAKKKKKVYKYRAGSKLVYKKVIQGRRKELLCIEVTALTLLYHQAKADVINSVIPTHGPDAIELAGIQMQIEFGNYDEAARAPGFLEDNGLLDQFVPARSLANKLHTAREWETVIFQNYAEHFGKSHDAALRSYLNAARRSKYYGGRVFLPAKCYHRGSLISTARVQAIIASNQFMIVDPKSQKALWSFPFASLSEWKVSADGLSFAFYVVPKNKQKLDPFVLETPQAAYLAQSLAAAAAEAAEELNARKLESIAAFRAAARPQADSPSSRAVSKWKARAGITSSASSSDAGKPVLTRKVVRTRKSAAAAPLVVDPATAQAASDALASASSPSAGPKVTKRIRVRRRKKPRAALADRDRPVAASPAQLAMSSV</sequence>